<accession>A0A9Q1JGA8</accession>
<keyword evidence="4" id="KW-1015">Disulfide bond</keyword>
<gene>
    <name evidence="7" type="ORF">SKAU_G00032320</name>
</gene>
<dbReference type="PROSITE" id="PS00682">
    <property type="entry name" value="ZP_1"/>
    <property type="match status" value="1"/>
</dbReference>
<name>A0A9Q1JGA8_SYNKA</name>
<dbReference type="InterPro" id="IPR055355">
    <property type="entry name" value="ZP-C"/>
</dbReference>
<comment type="subcellular location">
    <subcellularLocation>
        <location evidence="1">Secreted</location>
    </subcellularLocation>
</comment>
<keyword evidence="2" id="KW-0964">Secreted</keyword>
<feature type="domain" description="ZP" evidence="6">
    <location>
        <begin position="1"/>
        <end position="272"/>
    </location>
</feature>
<dbReference type="OrthoDB" id="2015116at2759"/>
<evidence type="ECO:0000259" key="6">
    <source>
        <dbReference type="PROSITE" id="PS51034"/>
    </source>
</evidence>
<evidence type="ECO:0000313" key="7">
    <source>
        <dbReference type="EMBL" id="KAJ8382454.1"/>
    </source>
</evidence>
<keyword evidence="5" id="KW-0325">Glycoprotein</keyword>
<evidence type="ECO:0000256" key="4">
    <source>
        <dbReference type="ARBA" id="ARBA00023157"/>
    </source>
</evidence>
<dbReference type="Pfam" id="PF00100">
    <property type="entry name" value="Zona_pellucida"/>
    <property type="match status" value="1"/>
</dbReference>
<dbReference type="Gene3D" id="2.60.40.4100">
    <property type="entry name" value="Zona pellucida, ZP-C domain"/>
    <property type="match status" value="1"/>
</dbReference>
<keyword evidence="8" id="KW-1185">Reference proteome</keyword>
<dbReference type="SMART" id="SM00241">
    <property type="entry name" value="ZP"/>
    <property type="match status" value="1"/>
</dbReference>
<dbReference type="InterPro" id="IPR042235">
    <property type="entry name" value="ZP-C_dom"/>
</dbReference>
<proteinExistence type="predicted"/>
<keyword evidence="3" id="KW-0732">Signal</keyword>
<dbReference type="InterPro" id="IPR001507">
    <property type="entry name" value="ZP_dom"/>
</dbReference>
<evidence type="ECO:0000256" key="5">
    <source>
        <dbReference type="ARBA" id="ARBA00023180"/>
    </source>
</evidence>
<dbReference type="AlphaFoldDB" id="A0A9Q1JGA8"/>
<protein>
    <recommendedName>
        <fullName evidence="6">ZP domain-containing protein</fullName>
    </recommendedName>
</protein>
<sequence>MTISGAALFFLLISAVSINGTVFNIIRIRLHSGFGSHNCGHYEDAAVVCSEIPAPELVCGRSFIQVGLDRAHLEARGLDPSSAHLADFRCTAHDENNGTLWFVLGRRWRSCGTQLRASLDMAIKPQLLMEAGVERVGSRARAVMSLYRNANYTGPYSAGPVVLPLGSALHVGVSAEEAASEGFAVILEDCYATPSADSDDPLHFFLIQNRCPSNRHLVKVEESGPTLPGRFTAVVTLFSGDYDNMFLHCSLSMCDPRQAACSQTCRSRVSRSVSVKTALTIGPISWESPAREDA</sequence>
<dbReference type="PANTHER" id="PTHR14002">
    <property type="entry name" value="ENDOGLIN/TGF-BETA RECEPTOR TYPE III"/>
    <property type="match status" value="1"/>
</dbReference>
<reference evidence="7" key="1">
    <citation type="journal article" date="2023" name="Science">
        <title>Genome structures resolve the early diversification of teleost fishes.</title>
        <authorList>
            <person name="Parey E."/>
            <person name="Louis A."/>
            <person name="Montfort J."/>
            <person name="Bouchez O."/>
            <person name="Roques C."/>
            <person name="Iampietro C."/>
            <person name="Lluch J."/>
            <person name="Castinel A."/>
            <person name="Donnadieu C."/>
            <person name="Desvignes T."/>
            <person name="Floi Bucao C."/>
            <person name="Jouanno E."/>
            <person name="Wen M."/>
            <person name="Mejri S."/>
            <person name="Dirks R."/>
            <person name="Jansen H."/>
            <person name="Henkel C."/>
            <person name="Chen W.J."/>
            <person name="Zahm M."/>
            <person name="Cabau C."/>
            <person name="Klopp C."/>
            <person name="Thompson A.W."/>
            <person name="Robinson-Rechavi M."/>
            <person name="Braasch I."/>
            <person name="Lecointre G."/>
            <person name="Bobe J."/>
            <person name="Postlethwait J.H."/>
            <person name="Berthelot C."/>
            <person name="Roest Crollius H."/>
            <person name="Guiguen Y."/>
        </authorList>
    </citation>
    <scope>NUCLEOTIDE SEQUENCE</scope>
    <source>
        <strain evidence="7">WJC10195</strain>
    </source>
</reference>
<dbReference type="PANTHER" id="PTHR14002:SF20">
    <property type="entry name" value="ZONA PELLUCIDA-LIKE DOMAIN-CONTAINING PROTEIN 1"/>
    <property type="match status" value="1"/>
</dbReference>
<evidence type="ECO:0000256" key="2">
    <source>
        <dbReference type="ARBA" id="ARBA00022525"/>
    </source>
</evidence>
<dbReference type="Proteomes" id="UP001152622">
    <property type="component" value="Chromosome 1"/>
</dbReference>
<dbReference type="EMBL" id="JAINUF010000001">
    <property type="protein sequence ID" value="KAJ8382454.1"/>
    <property type="molecule type" value="Genomic_DNA"/>
</dbReference>
<organism evidence="7 8">
    <name type="scientific">Synaphobranchus kaupii</name>
    <name type="common">Kaup's arrowtooth eel</name>
    <dbReference type="NCBI Taxonomy" id="118154"/>
    <lineage>
        <taxon>Eukaryota</taxon>
        <taxon>Metazoa</taxon>
        <taxon>Chordata</taxon>
        <taxon>Craniata</taxon>
        <taxon>Vertebrata</taxon>
        <taxon>Euteleostomi</taxon>
        <taxon>Actinopterygii</taxon>
        <taxon>Neopterygii</taxon>
        <taxon>Teleostei</taxon>
        <taxon>Anguilliformes</taxon>
        <taxon>Synaphobranchidae</taxon>
        <taxon>Synaphobranchus</taxon>
    </lineage>
</organism>
<evidence type="ECO:0000256" key="1">
    <source>
        <dbReference type="ARBA" id="ARBA00004613"/>
    </source>
</evidence>
<evidence type="ECO:0000256" key="3">
    <source>
        <dbReference type="ARBA" id="ARBA00022729"/>
    </source>
</evidence>
<dbReference type="PROSITE" id="PS51034">
    <property type="entry name" value="ZP_2"/>
    <property type="match status" value="1"/>
</dbReference>
<dbReference type="InterPro" id="IPR017977">
    <property type="entry name" value="ZP_dom_CS"/>
</dbReference>
<dbReference type="GO" id="GO:0005576">
    <property type="term" value="C:extracellular region"/>
    <property type="evidence" value="ECO:0007669"/>
    <property type="project" value="UniProtKB-SubCell"/>
</dbReference>
<comment type="caution">
    <text evidence="7">The sequence shown here is derived from an EMBL/GenBank/DDBJ whole genome shotgun (WGS) entry which is preliminary data.</text>
</comment>
<evidence type="ECO:0000313" key="8">
    <source>
        <dbReference type="Proteomes" id="UP001152622"/>
    </source>
</evidence>